<dbReference type="Proteomes" id="UP000029430">
    <property type="component" value="Unassembled WGS sequence"/>
</dbReference>
<organism evidence="1 2">
    <name type="scientific">Yersinia frederiksenii ATCC 33641</name>
    <dbReference type="NCBI Taxonomy" id="349966"/>
    <lineage>
        <taxon>Bacteria</taxon>
        <taxon>Pseudomonadati</taxon>
        <taxon>Pseudomonadota</taxon>
        <taxon>Gammaproteobacteria</taxon>
        <taxon>Enterobacterales</taxon>
        <taxon>Yersiniaceae</taxon>
        <taxon>Yersinia</taxon>
    </lineage>
</organism>
<gene>
    <name evidence="1" type="ORF">DJ58_4296</name>
</gene>
<evidence type="ECO:0000313" key="1">
    <source>
        <dbReference type="EMBL" id="KGA43648.1"/>
    </source>
</evidence>
<comment type="caution">
    <text evidence="1">The sequence shown here is derived from an EMBL/GenBank/DDBJ whole genome shotgun (WGS) entry which is preliminary data.</text>
</comment>
<accession>A0ABR4VWL2</accession>
<keyword evidence="2" id="KW-1185">Reference proteome</keyword>
<dbReference type="EMBL" id="JPPS01000010">
    <property type="protein sequence ID" value="KGA43648.1"/>
    <property type="molecule type" value="Genomic_DNA"/>
</dbReference>
<name>A0ABR4VWL2_YERFR</name>
<protein>
    <recommendedName>
        <fullName evidence="3">Secreted protein</fullName>
    </recommendedName>
</protein>
<sequence length="79" mass="9108">MNPSNFCLYLFVPGFWCMAVCSHFQLVNPVMIVSGIQPAFHAINAKHLEALHFEFYNHQNSPASLRSREVPHQYLLSLF</sequence>
<proteinExistence type="predicted"/>
<evidence type="ECO:0000313" key="2">
    <source>
        <dbReference type="Proteomes" id="UP000029430"/>
    </source>
</evidence>
<evidence type="ECO:0008006" key="3">
    <source>
        <dbReference type="Google" id="ProtNLM"/>
    </source>
</evidence>
<reference evidence="1 2" key="1">
    <citation type="submission" date="2014-07" db="EMBL/GenBank/DDBJ databases">
        <authorList>
            <person name="Bishop-Lilly K.A."/>
            <person name="Broomall S.M."/>
            <person name="Chain P.S."/>
            <person name="Chertkov O."/>
            <person name="Coyne S.R."/>
            <person name="Daligault H.E."/>
            <person name="Davenport K.W."/>
            <person name="Erkkila T."/>
            <person name="Frey K.G."/>
            <person name="Gibbons H.S."/>
            <person name="Gu W."/>
            <person name="Jaissle J."/>
            <person name="Johnson S.L."/>
            <person name="Koroleva G.I."/>
            <person name="Ladner J.T."/>
            <person name="Lo C.-C."/>
            <person name="Minogue T.D."/>
            <person name="Munk C."/>
            <person name="Palacios G.F."/>
            <person name="Redden C.L."/>
            <person name="Rosenzweig C.N."/>
            <person name="Scholz M.B."/>
            <person name="Teshima H."/>
            <person name="Xu Y."/>
        </authorList>
    </citation>
    <scope>NUCLEOTIDE SEQUENCE [LARGE SCALE GENOMIC DNA]</scope>
    <source>
        <strain evidence="1 2">ATCC 33641</strain>
    </source>
</reference>